<comment type="similarity">
    <text evidence="12">Belongs to the helicase family. PriA subfamily.</text>
</comment>
<dbReference type="CDD" id="cd17929">
    <property type="entry name" value="DEXHc_priA"/>
    <property type="match status" value="1"/>
</dbReference>
<keyword evidence="6 12" id="KW-0347">Helicase</keyword>
<dbReference type="GO" id="GO:0006302">
    <property type="term" value="P:double-strand break repair"/>
    <property type="evidence" value="ECO:0007669"/>
    <property type="project" value="InterPro"/>
</dbReference>
<dbReference type="InterPro" id="IPR027417">
    <property type="entry name" value="P-loop_NTPase"/>
</dbReference>
<evidence type="ECO:0000256" key="1">
    <source>
        <dbReference type="ARBA" id="ARBA00022515"/>
    </source>
</evidence>
<evidence type="ECO:0000256" key="11">
    <source>
        <dbReference type="ARBA" id="ARBA00048988"/>
    </source>
</evidence>
<keyword evidence="8 12" id="KW-0067">ATP-binding</keyword>
<dbReference type="RefSeq" id="WP_069124908.1">
    <property type="nucleotide sequence ID" value="NZ_MARB01000012.1"/>
</dbReference>
<evidence type="ECO:0000256" key="12">
    <source>
        <dbReference type="HAMAP-Rule" id="MF_00983"/>
    </source>
</evidence>
<sequence length="735" mass="82377">MASDPILQIALPGPLRVLYDYLPPENTPHNPAVGCRYQIPFGRSSRIGILMAINAKTDVPPDRLKRALRQIDTQPLLGSSDLRLLHWAANYYQHPLGDVIFHALPVTLRKQSNRSGSRQNGVRLTALGNTVNPESLRQAPKQLALIRALSQTSEGMERTILMQRLQISQAVIRVLLEKGWIERCQIPESPHPVTSYSNEIDLNSEQREAVDRVYRQLGGFRPFLLHGVTGSGKTEVYLRLIETVVGRGQQALLLVPEIGLTPQLLQRFQKSMGTGVGVLHSALADGERERVWQTLRRGQRPILIGTRSAVFTPMPNLGLIIVDEEHDLSYKQQEGFRYSARDLALVRGQQCGCPVILGSATPSLESLRNVTEGRYTRLSLPQRVGNARIPPLILLDIRNVHLDGGLSPALIKQLRQTLGADEQALLFLNRRGYAPMLTCHACGWLTDCPRCDARMTHHRQLRLLWCHHCGHQRREPNQCPECGSPDLRPLGQGTERVEEALQRHFPGTPLARIDRDSTSRKGALEQILSRIKAGEFPLLLGTQMLAKGHHFPDVTLVAILDVDQGLFGADFRASERMAQLVLQVAGRAGRAERPGRVLIQTRHPDHPLMQLLTKRGYEAFADEALDERRAAAFPPYSHQVLLRAESTKATDPENFLNQAIKVGRALNGNGSLEFWGPVPAPMARKAGKTRAHLLIQSAHRRPLHQWLEKWVSEITRLSEARRVRWSIDVDPQEML</sequence>
<dbReference type="GO" id="GO:0016787">
    <property type="term" value="F:hydrolase activity"/>
    <property type="evidence" value="ECO:0007669"/>
    <property type="project" value="UniProtKB-KW"/>
</dbReference>
<evidence type="ECO:0000256" key="10">
    <source>
        <dbReference type="ARBA" id="ARBA00023235"/>
    </source>
</evidence>
<dbReference type="Pfam" id="PF00271">
    <property type="entry name" value="Helicase_C"/>
    <property type="match status" value="1"/>
</dbReference>
<comment type="function">
    <text evidence="12">Initiates the restart of stalled replication forks, which reloads the replicative helicase on sites other than the origin of replication. Recognizes and binds to abandoned replication forks and remodels them to uncover a helicase loading site. Promotes assembly of the primosome at these replication forks.</text>
</comment>
<dbReference type="NCBIfam" id="NF004067">
    <property type="entry name" value="PRK05580.1-4"/>
    <property type="match status" value="1"/>
</dbReference>
<dbReference type="Gene3D" id="3.40.50.300">
    <property type="entry name" value="P-loop containing nucleotide triphosphate hydrolases"/>
    <property type="match status" value="2"/>
</dbReference>
<dbReference type="Gene3D" id="3.40.1440.60">
    <property type="entry name" value="PriA, 3(prime) DNA-binding domain"/>
    <property type="match status" value="1"/>
</dbReference>
<dbReference type="SUPFAM" id="SSF52540">
    <property type="entry name" value="P-loop containing nucleoside triphosphate hydrolases"/>
    <property type="match status" value="1"/>
</dbReference>
<dbReference type="SMART" id="SM00487">
    <property type="entry name" value="DEXDc"/>
    <property type="match status" value="1"/>
</dbReference>
<keyword evidence="15" id="KW-1185">Reference proteome</keyword>
<dbReference type="InterPro" id="IPR041236">
    <property type="entry name" value="PriA_C"/>
</dbReference>
<evidence type="ECO:0000313" key="14">
    <source>
        <dbReference type="EMBL" id="ODJ87341.1"/>
    </source>
</evidence>
<evidence type="ECO:0000256" key="9">
    <source>
        <dbReference type="ARBA" id="ARBA00023125"/>
    </source>
</evidence>
<dbReference type="AlphaFoldDB" id="A0A7Z1AEX9"/>
<name>A0A7Z1AEX9_9GAMM</name>
<evidence type="ECO:0000256" key="7">
    <source>
        <dbReference type="ARBA" id="ARBA00022833"/>
    </source>
</evidence>
<dbReference type="InterPro" id="IPR041222">
    <property type="entry name" value="PriA_3primeBD"/>
</dbReference>
<gene>
    <name evidence="12 14" type="primary">priA</name>
    <name evidence="14" type="ORF">CODIS_23160</name>
</gene>
<keyword evidence="9 12" id="KW-0238">DNA-binding</keyword>
<dbReference type="OrthoDB" id="9759544at2"/>
<dbReference type="NCBIfam" id="NF004065">
    <property type="entry name" value="PRK05580.1-1"/>
    <property type="match status" value="1"/>
</dbReference>
<dbReference type="Proteomes" id="UP000094769">
    <property type="component" value="Unassembled WGS sequence"/>
</dbReference>
<comment type="catalytic activity">
    <reaction evidence="11 12">
        <text>ATP + H2O = ADP + phosphate + H(+)</text>
        <dbReference type="Rhea" id="RHEA:13065"/>
        <dbReference type="ChEBI" id="CHEBI:15377"/>
        <dbReference type="ChEBI" id="CHEBI:15378"/>
        <dbReference type="ChEBI" id="CHEBI:30616"/>
        <dbReference type="ChEBI" id="CHEBI:43474"/>
        <dbReference type="ChEBI" id="CHEBI:456216"/>
        <dbReference type="EC" id="5.6.2.4"/>
    </reaction>
</comment>
<dbReference type="GO" id="GO:0008270">
    <property type="term" value="F:zinc ion binding"/>
    <property type="evidence" value="ECO:0007669"/>
    <property type="project" value="UniProtKB-UniRule"/>
</dbReference>
<feature type="binding site" evidence="12">
    <location>
        <position position="451"/>
    </location>
    <ligand>
        <name>Zn(2+)</name>
        <dbReference type="ChEBI" id="CHEBI:29105"/>
        <label>2</label>
    </ligand>
</feature>
<dbReference type="GO" id="GO:0006310">
    <property type="term" value="P:DNA recombination"/>
    <property type="evidence" value="ECO:0007669"/>
    <property type="project" value="InterPro"/>
</dbReference>
<dbReference type="GO" id="GO:0003677">
    <property type="term" value="F:DNA binding"/>
    <property type="evidence" value="ECO:0007669"/>
    <property type="project" value="UniProtKB-UniRule"/>
</dbReference>
<dbReference type="InterPro" id="IPR040498">
    <property type="entry name" value="PriA_CRR"/>
</dbReference>
<evidence type="ECO:0000256" key="4">
    <source>
        <dbReference type="ARBA" id="ARBA00022741"/>
    </source>
</evidence>
<dbReference type="Pfam" id="PF17764">
    <property type="entry name" value="PriA_3primeBD"/>
    <property type="match status" value="1"/>
</dbReference>
<dbReference type="FunFam" id="3.40.1440.60:FF:000001">
    <property type="entry name" value="Primosomal protein N"/>
    <property type="match status" value="1"/>
</dbReference>
<dbReference type="GO" id="GO:0043138">
    <property type="term" value="F:3'-5' DNA helicase activity"/>
    <property type="evidence" value="ECO:0007669"/>
    <property type="project" value="UniProtKB-EC"/>
</dbReference>
<evidence type="ECO:0000259" key="13">
    <source>
        <dbReference type="PROSITE" id="PS51192"/>
    </source>
</evidence>
<organism evidence="14 15">
    <name type="scientific">Candidatus Thiodiazotropha endolucinida</name>
    <dbReference type="NCBI Taxonomy" id="1655433"/>
    <lineage>
        <taxon>Bacteria</taxon>
        <taxon>Pseudomonadati</taxon>
        <taxon>Pseudomonadota</taxon>
        <taxon>Gammaproteobacteria</taxon>
        <taxon>Chromatiales</taxon>
        <taxon>Sedimenticolaceae</taxon>
        <taxon>Candidatus Thiodiazotropha</taxon>
    </lineage>
</organism>
<keyword evidence="4 12" id="KW-0547">Nucleotide-binding</keyword>
<dbReference type="Pfam" id="PF18319">
    <property type="entry name" value="Zn_ribbon_PriA"/>
    <property type="match status" value="1"/>
</dbReference>
<evidence type="ECO:0000256" key="8">
    <source>
        <dbReference type="ARBA" id="ARBA00022840"/>
    </source>
</evidence>
<dbReference type="GO" id="GO:1990077">
    <property type="term" value="C:primosome complex"/>
    <property type="evidence" value="ECO:0007669"/>
    <property type="project" value="UniProtKB-UniRule"/>
</dbReference>
<dbReference type="NCBIfam" id="TIGR00595">
    <property type="entry name" value="priA"/>
    <property type="match status" value="1"/>
</dbReference>
<comment type="cofactor">
    <cofactor evidence="12">
        <name>Zn(2+)</name>
        <dbReference type="ChEBI" id="CHEBI:29105"/>
    </cofactor>
    <text evidence="12">Binds 2 zinc ions per subunit.</text>
</comment>
<protein>
    <recommendedName>
        <fullName evidence="12">Replication restart protein PriA</fullName>
    </recommendedName>
    <alternativeName>
        <fullName evidence="12">ATP-dependent DNA helicase PriA</fullName>
        <ecNumber evidence="12">5.6.2.4</ecNumber>
    </alternativeName>
    <alternativeName>
        <fullName evidence="12">DNA 3'-5' helicase PriA</fullName>
    </alternativeName>
</protein>
<dbReference type="PROSITE" id="PS51192">
    <property type="entry name" value="HELICASE_ATP_BIND_1"/>
    <property type="match status" value="1"/>
</dbReference>
<dbReference type="SMART" id="SM00490">
    <property type="entry name" value="HELICc"/>
    <property type="match status" value="1"/>
</dbReference>
<dbReference type="GO" id="GO:0006269">
    <property type="term" value="P:DNA replication, synthesis of primer"/>
    <property type="evidence" value="ECO:0007669"/>
    <property type="project" value="UniProtKB-KW"/>
</dbReference>
<evidence type="ECO:0000256" key="3">
    <source>
        <dbReference type="ARBA" id="ARBA00022723"/>
    </source>
</evidence>
<evidence type="ECO:0000256" key="5">
    <source>
        <dbReference type="ARBA" id="ARBA00022801"/>
    </source>
</evidence>
<accession>A0A7Z1AEX9</accession>
<feature type="binding site" evidence="12">
    <location>
        <position position="469"/>
    </location>
    <ligand>
        <name>Zn(2+)</name>
        <dbReference type="ChEBI" id="CHEBI:29105"/>
        <label>2</label>
    </ligand>
</feature>
<feature type="binding site" evidence="12">
    <location>
        <position position="442"/>
    </location>
    <ligand>
        <name>Zn(2+)</name>
        <dbReference type="ChEBI" id="CHEBI:29105"/>
        <label>1</label>
    </ligand>
</feature>
<dbReference type="InterPro" id="IPR011545">
    <property type="entry name" value="DEAD/DEAH_box_helicase_dom"/>
</dbReference>
<dbReference type="PANTHER" id="PTHR30580:SF0">
    <property type="entry name" value="PRIMOSOMAL PROTEIN N"/>
    <property type="match status" value="1"/>
</dbReference>
<feature type="binding site" evidence="12">
    <location>
        <position position="482"/>
    </location>
    <ligand>
        <name>Zn(2+)</name>
        <dbReference type="ChEBI" id="CHEBI:29105"/>
        <label>1</label>
    </ligand>
</feature>
<dbReference type="EC" id="5.6.2.4" evidence="12"/>
<keyword evidence="2 12" id="KW-0235">DNA replication</keyword>
<feature type="binding site" evidence="12">
    <location>
        <position position="448"/>
    </location>
    <ligand>
        <name>Zn(2+)</name>
        <dbReference type="ChEBI" id="CHEBI:29105"/>
        <label>2</label>
    </ligand>
</feature>
<dbReference type="GO" id="GO:0005524">
    <property type="term" value="F:ATP binding"/>
    <property type="evidence" value="ECO:0007669"/>
    <property type="project" value="UniProtKB-UniRule"/>
</dbReference>
<comment type="subunit">
    <text evidence="12">Component of the replication restart primosome.</text>
</comment>
<dbReference type="CDD" id="cd18804">
    <property type="entry name" value="SF2_C_priA"/>
    <property type="match status" value="1"/>
</dbReference>
<feature type="binding site" evidence="12">
    <location>
        <position position="439"/>
    </location>
    <ligand>
        <name>Zn(2+)</name>
        <dbReference type="ChEBI" id="CHEBI:29105"/>
        <label>1</label>
    </ligand>
</feature>
<keyword evidence="7 12" id="KW-0862">Zinc</keyword>
<dbReference type="InterPro" id="IPR042115">
    <property type="entry name" value="PriA_3primeBD_sf"/>
</dbReference>
<feature type="binding site" evidence="12">
    <location>
        <position position="466"/>
    </location>
    <ligand>
        <name>Zn(2+)</name>
        <dbReference type="ChEBI" id="CHEBI:29105"/>
        <label>2</label>
    </ligand>
</feature>
<dbReference type="FunFam" id="3.40.50.300:FF:000489">
    <property type="entry name" value="Primosome assembly protein PriA"/>
    <property type="match status" value="1"/>
</dbReference>
<dbReference type="EMBL" id="MARB01000012">
    <property type="protein sequence ID" value="ODJ87341.1"/>
    <property type="molecule type" value="Genomic_DNA"/>
</dbReference>
<dbReference type="InterPro" id="IPR014001">
    <property type="entry name" value="Helicase_ATP-bd"/>
</dbReference>
<dbReference type="PANTHER" id="PTHR30580">
    <property type="entry name" value="PRIMOSOMAL PROTEIN N"/>
    <property type="match status" value="1"/>
</dbReference>
<proteinExistence type="inferred from homology"/>
<evidence type="ECO:0000256" key="6">
    <source>
        <dbReference type="ARBA" id="ARBA00022806"/>
    </source>
</evidence>
<comment type="caution">
    <text evidence="14">The sequence shown here is derived from an EMBL/GenBank/DDBJ whole genome shotgun (WGS) entry which is preliminary data.</text>
</comment>
<dbReference type="Pfam" id="PF18074">
    <property type="entry name" value="PriA_C"/>
    <property type="match status" value="1"/>
</dbReference>
<dbReference type="Pfam" id="PF00270">
    <property type="entry name" value="DEAD"/>
    <property type="match status" value="1"/>
</dbReference>
<dbReference type="GO" id="GO:0006270">
    <property type="term" value="P:DNA replication initiation"/>
    <property type="evidence" value="ECO:0007669"/>
    <property type="project" value="TreeGrafter"/>
</dbReference>
<keyword evidence="3 12" id="KW-0479">Metal-binding</keyword>
<evidence type="ECO:0000313" key="15">
    <source>
        <dbReference type="Proteomes" id="UP000094769"/>
    </source>
</evidence>
<feature type="domain" description="Helicase ATP-binding" evidence="13">
    <location>
        <begin position="214"/>
        <end position="380"/>
    </location>
</feature>
<reference evidence="14 15" key="1">
    <citation type="submission" date="2016-06" db="EMBL/GenBank/DDBJ databases">
        <title>Genome sequence of endosymbiont of Candidatus Endolucinida thiodiazotropha.</title>
        <authorList>
            <person name="Poehlein A."/>
            <person name="Koenig S."/>
            <person name="Heiden S.E."/>
            <person name="Thuermer A."/>
            <person name="Voget S."/>
            <person name="Daniel R."/>
            <person name="Markert S."/>
            <person name="Gros O."/>
            <person name="Schweder T."/>
        </authorList>
    </citation>
    <scope>NUCLEOTIDE SEQUENCE [LARGE SCALE GENOMIC DNA]</scope>
    <source>
        <strain evidence="14 15">COS</strain>
    </source>
</reference>
<dbReference type="InterPro" id="IPR005259">
    <property type="entry name" value="PriA"/>
</dbReference>
<keyword evidence="10 12" id="KW-0413">Isomerase</keyword>
<feature type="binding site" evidence="12">
    <location>
        <position position="479"/>
    </location>
    <ligand>
        <name>Zn(2+)</name>
        <dbReference type="ChEBI" id="CHEBI:29105"/>
        <label>1</label>
    </ligand>
</feature>
<keyword evidence="5 12" id="KW-0378">Hydrolase</keyword>
<comment type="catalytic activity">
    <reaction evidence="12">
        <text>Couples ATP hydrolysis with the unwinding of duplex DNA by translocating in the 3'-5' direction.</text>
        <dbReference type="EC" id="5.6.2.4"/>
    </reaction>
</comment>
<dbReference type="HAMAP" id="MF_00983">
    <property type="entry name" value="PriA"/>
    <property type="match status" value="1"/>
</dbReference>
<dbReference type="InterPro" id="IPR001650">
    <property type="entry name" value="Helicase_C-like"/>
</dbReference>
<evidence type="ECO:0000256" key="2">
    <source>
        <dbReference type="ARBA" id="ARBA00022705"/>
    </source>
</evidence>
<keyword evidence="1 12" id="KW-0639">Primosome</keyword>